<evidence type="ECO:0000256" key="4">
    <source>
        <dbReference type="ARBA" id="ARBA00023136"/>
    </source>
</evidence>
<dbReference type="GO" id="GO:0022857">
    <property type="term" value="F:transmembrane transporter activity"/>
    <property type="evidence" value="ECO:0007669"/>
    <property type="project" value="TreeGrafter"/>
</dbReference>
<sequence length="409" mass="46006">MRHLASEMTKMKASFLLWNDAGVIFARTRTCTSSQLHTEEAGRLRYPLTYRGGFSRSRQIHGSRFVQWGCGKCKKNQRYNEDRHFCVPMASQPYQNAPRRALEGSGPPHYAALWTYTRGSNVLPSQLAAASVNNEDLSMHHFVTDKQPAMQETTPLLLGDETQRQRPPIAGSFWQARGARSICLLVALFSFMLAVAGAVSEVPTTRLVEDHICRSYYDEQQQQQKRINAPPTEIDETMCKVDEVQSRLVFLNGWISMIQGTLGMLHTQARARRRDEQLLVAFPYGIYADRFVIRLGSSEKVSRLTIDSNGRKPVLRLSLVGVILQAVYGWAVLAMGQTMPINLLLASPLFVLVGGGSTVLVSTMYSIISDVADEANRYAPLPGPSATEMYLVLFSLSLHFRFLFSRIWY</sequence>
<proteinExistence type="predicted"/>
<evidence type="ECO:0000313" key="7">
    <source>
        <dbReference type="Proteomes" id="UP000315783"/>
    </source>
</evidence>
<reference evidence="6 7" key="1">
    <citation type="journal article" date="2019" name="Appl. Microbiol. Biotechnol.">
        <title>Genome sequence of Isaria javanica and comparative genome analysis insights into family S53 peptidase evolution in fungal entomopathogens.</title>
        <authorList>
            <person name="Lin R."/>
            <person name="Zhang X."/>
            <person name="Xin B."/>
            <person name="Zou M."/>
            <person name="Gao Y."/>
            <person name="Qin F."/>
            <person name="Hu Q."/>
            <person name="Xie B."/>
            <person name="Cheng X."/>
        </authorList>
    </citation>
    <scope>NUCLEOTIDE SEQUENCE [LARGE SCALE GENOMIC DNA]</scope>
    <source>
        <strain evidence="6 7">IJ1G</strain>
    </source>
</reference>
<keyword evidence="3 5" id="KW-1133">Transmembrane helix</keyword>
<comment type="subcellular location">
    <subcellularLocation>
        <location evidence="1">Membrane</location>
        <topology evidence="1">Multi-pass membrane protein</topology>
    </subcellularLocation>
</comment>
<accession>A0A545UTP8</accession>
<dbReference type="PANTHER" id="PTHR23507:SF1">
    <property type="entry name" value="FI18259P1-RELATED"/>
    <property type="match status" value="1"/>
</dbReference>
<keyword evidence="2 5" id="KW-0812">Transmembrane</keyword>
<name>A0A545UTP8_9HYPO</name>
<keyword evidence="7" id="KW-1185">Reference proteome</keyword>
<comment type="caution">
    <text evidence="6">The sequence shown here is derived from an EMBL/GenBank/DDBJ whole genome shotgun (WGS) entry which is preliminary data.</text>
</comment>
<organism evidence="6 7">
    <name type="scientific">Cordyceps javanica</name>
    <dbReference type="NCBI Taxonomy" id="43265"/>
    <lineage>
        <taxon>Eukaryota</taxon>
        <taxon>Fungi</taxon>
        <taxon>Dikarya</taxon>
        <taxon>Ascomycota</taxon>
        <taxon>Pezizomycotina</taxon>
        <taxon>Sordariomycetes</taxon>
        <taxon>Hypocreomycetidae</taxon>
        <taxon>Hypocreales</taxon>
        <taxon>Cordycipitaceae</taxon>
        <taxon>Cordyceps</taxon>
    </lineage>
</organism>
<dbReference type="AlphaFoldDB" id="A0A545UTP8"/>
<evidence type="ECO:0000256" key="5">
    <source>
        <dbReference type="SAM" id="Phobius"/>
    </source>
</evidence>
<dbReference type="EMBL" id="SPUK01000014">
    <property type="protein sequence ID" value="TQV92849.1"/>
    <property type="molecule type" value="Genomic_DNA"/>
</dbReference>
<feature type="transmembrane region" description="Helical" evidence="5">
    <location>
        <begin position="388"/>
        <end position="404"/>
    </location>
</feature>
<evidence type="ECO:0000256" key="1">
    <source>
        <dbReference type="ARBA" id="ARBA00004141"/>
    </source>
</evidence>
<feature type="transmembrane region" description="Helical" evidence="5">
    <location>
        <begin position="343"/>
        <end position="368"/>
    </location>
</feature>
<feature type="transmembrane region" description="Helical" evidence="5">
    <location>
        <begin position="182"/>
        <end position="200"/>
    </location>
</feature>
<evidence type="ECO:0000256" key="2">
    <source>
        <dbReference type="ARBA" id="ARBA00022692"/>
    </source>
</evidence>
<feature type="transmembrane region" description="Helical" evidence="5">
    <location>
        <begin position="317"/>
        <end position="336"/>
    </location>
</feature>
<gene>
    <name evidence="6" type="ORF">IF1G_08773</name>
</gene>
<evidence type="ECO:0000256" key="3">
    <source>
        <dbReference type="ARBA" id="ARBA00022989"/>
    </source>
</evidence>
<dbReference type="Proteomes" id="UP000315783">
    <property type="component" value="Unassembled WGS sequence"/>
</dbReference>
<dbReference type="GO" id="GO:0016020">
    <property type="term" value="C:membrane"/>
    <property type="evidence" value="ECO:0007669"/>
    <property type="project" value="UniProtKB-SubCell"/>
</dbReference>
<keyword evidence="4 5" id="KW-0472">Membrane</keyword>
<evidence type="ECO:0000313" key="6">
    <source>
        <dbReference type="EMBL" id="TQV92849.1"/>
    </source>
</evidence>
<dbReference type="PANTHER" id="PTHR23507">
    <property type="entry name" value="ZGC:174356"/>
    <property type="match status" value="1"/>
</dbReference>
<protein>
    <submittedName>
        <fullName evidence="6">Uncharacterized protein</fullName>
    </submittedName>
</protein>